<comment type="function">
    <text evidence="10">Ubiquitin-protein ligase that probably functions as an E3 ligase in conjunction with specific E1 and E2 ligases. May also function as an E4 ligase mediating the assembly of polyubiquitin chains on substrates ubiquitinated by another E3 ubiquitin ligase. Mediates 'Lys-48'-linked polyubiquitination of substrates.</text>
</comment>
<evidence type="ECO:0000256" key="1">
    <source>
        <dbReference type="ARBA" id="ARBA00000900"/>
    </source>
</evidence>
<evidence type="ECO:0000256" key="11">
    <source>
        <dbReference type="ARBA" id="ARBA00040077"/>
    </source>
</evidence>
<dbReference type="FunFam" id="3.30.40.10:FF:000055">
    <property type="entry name" value="Ubiquitin conjugation factor e4 a"/>
    <property type="match status" value="1"/>
</dbReference>
<comment type="subcellular location">
    <subcellularLocation>
        <location evidence="2">Cytoplasm</location>
    </subcellularLocation>
</comment>
<dbReference type="GO" id="GO:0034450">
    <property type="term" value="F:ubiquitin-ubiquitin ligase activity"/>
    <property type="evidence" value="ECO:0007669"/>
    <property type="project" value="InterPro"/>
</dbReference>
<dbReference type="InParanoid" id="A0A7F5R0U6"/>
<dbReference type="AlphaFoldDB" id="A0A7F5R0U6"/>
<dbReference type="Pfam" id="PF04564">
    <property type="entry name" value="U-box"/>
    <property type="match status" value="1"/>
</dbReference>
<dbReference type="FunCoup" id="A0A7F5R0U6">
    <property type="interactions" value="2662"/>
</dbReference>
<dbReference type="EC" id="2.3.2.27" evidence="5"/>
<dbReference type="InterPro" id="IPR045132">
    <property type="entry name" value="UBE4"/>
</dbReference>
<evidence type="ECO:0000256" key="3">
    <source>
        <dbReference type="ARBA" id="ARBA00004906"/>
    </source>
</evidence>
<comment type="catalytic activity">
    <reaction evidence="1">
        <text>S-ubiquitinyl-[E2 ubiquitin-conjugating enzyme]-L-cysteine + [acceptor protein]-L-lysine = [E2 ubiquitin-conjugating enzyme]-L-cysteine + N(6)-ubiquitinyl-[acceptor protein]-L-lysine.</text>
        <dbReference type="EC" id="2.3.2.27"/>
    </reaction>
</comment>
<dbReference type="SMART" id="SM00504">
    <property type="entry name" value="Ubox"/>
    <property type="match status" value="1"/>
</dbReference>
<evidence type="ECO:0000256" key="10">
    <source>
        <dbReference type="ARBA" id="ARBA00037624"/>
    </source>
</evidence>
<sequence length="874" mass="100269">MNANPFAALLEDSNYLEPTTDKEDKLTTLIENIFGFTLTETKKNLVYLKDISKSFSRSNFDFELLEHSLFERLLLENVKEAILCDKESEVSSEIYEKNVIPYLFICYKKAKVYCEDQDLFSKAKQLILINAVTALKQPELYENQDIVGQIYNSLKEQEPYSDEFFIDIYKKFIEDEDNIDALKEPFTELLKRIHIDIAKSNPVTLSSALFLILNLYVSTDKLAVVFLDYCQPKDANVGIEYANTLLGALFSVSILPKTVNGAYEFFRNPLDQASIMRTENMLWTNSDKISSDIHTIFLTLLKCSPEIKKRTLSWIGGCLRANADRGKLWNSQIPDFIPNSHATVSDGFMINLTCVLMRLCQPFCSNLNAKKILKVDPTYCAVLVSTSEYHYLSQIAVDTDKAVSSENYAPTNEKPITFPLPSKIPDTLKCIPEFVVENIICFLIFLRRYNPKMFEERGFEKLSPLLTFILIYMGSTERMKNPHLRAHLAEALESLLPYHKDEPPGLNPLGGRQRERLFTEHEHRNQIVTSLLDVFVGIEMTGQSVQFEQKFNYRRPMYTVMDYLWEIDEHRKNFVSLAGEAYRNMEAVQPPLFLRFINLLINDAIFLLDESLTNMAKLKEMQTARDSGEWDRLPINERAQNMDYMQHIGMLARFNNILGRDTIRTLERMTSEIKTIFTHSTLVDRIAAMLNYFLLNLVGPNKKNFKVKDQKEYSFDPATTVLDICKIYTNLKESDSFCLAVSQDGRSYKPELFQLAEDVLIRIGGGPLVGELQEVAIRVSEKAAEQQANEEATAEAPEHFLDPIMSTIMLDPVILPSSKQTVDRSTIARHLLSDQTDPFNRAPLTMDQVISNVELKEEIRKWLEERKGTQSSSS</sequence>
<evidence type="ECO:0000313" key="13">
    <source>
        <dbReference type="Proteomes" id="UP000192223"/>
    </source>
</evidence>
<dbReference type="Gene3D" id="3.30.40.10">
    <property type="entry name" value="Zinc/RING finger domain, C3HC4 (zinc finger)"/>
    <property type="match status" value="1"/>
</dbReference>
<dbReference type="UniPathway" id="UPA00143"/>
<keyword evidence="8" id="KW-0833">Ubl conjugation pathway</keyword>
<dbReference type="KEGG" id="apln:108735592"/>
<dbReference type="CTD" id="9354"/>
<keyword evidence="6" id="KW-0963">Cytoplasm</keyword>
<evidence type="ECO:0000259" key="12">
    <source>
        <dbReference type="PROSITE" id="PS51698"/>
    </source>
</evidence>
<keyword evidence="9" id="KW-0007">Acetylation</keyword>
<keyword evidence="13" id="KW-1185">Reference proteome</keyword>
<evidence type="ECO:0000256" key="7">
    <source>
        <dbReference type="ARBA" id="ARBA00022679"/>
    </source>
</evidence>
<dbReference type="PROSITE" id="PS51698">
    <property type="entry name" value="U_BOX"/>
    <property type="match status" value="1"/>
</dbReference>
<dbReference type="GeneID" id="108735592"/>
<dbReference type="GO" id="GO:0000209">
    <property type="term" value="P:protein polyubiquitination"/>
    <property type="evidence" value="ECO:0007669"/>
    <property type="project" value="TreeGrafter"/>
</dbReference>
<dbReference type="OrthoDB" id="20295at2759"/>
<dbReference type="InterPro" id="IPR019474">
    <property type="entry name" value="Ub_conjug_fac_E4_core"/>
</dbReference>
<feature type="domain" description="U-box" evidence="12">
    <location>
        <begin position="795"/>
        <end position="869"/>
    </location>
</feature>
<accession>A0A7F5R0U6</accession>
<dbReference type="GO" id="GO:0005634">
    <property type="term" value="C:nucleus"/>
    <property type="evidence" value="ECO:0007669"/>
    <property type="project" value="TreeGrafter"/>
</dbReference>
<dbReference type="GO" id="GO:0036503">
    <property type="term" value="P:ERAD pathway"/>
    <property type="evidence" value="ECO:0007669"/>
    <property type="project" value="InterPro"/>
</dbReference>
<dbReference type="GO" id="GO:0000151">
    <property type="term" value="C:ubiquitin ligase complex"/>
    <property type="evidence" value="ECO:0007669"/>
    <property type="project" value="InterPro"/>
</dbReference>
<dbReference type="RefSeq" id="XP_025831296.1">
    <property type="nucleotide sequence ID" value="XM_025975511.1"/>
</dbReference>
<organism evidence="13 14">
    <name type="scientific">Agrilus planipennis</name>
    <name type="common">Emerald ash borer</name>
    <name type="synonym">Agrilus marcopoli</name>
    <dbReference type="NCBI Taxonomy" id="224129"/>
    <lineage>
        <taxon>Eukaryota</taxon>
        <taxon>Metazoa</taxon>
        <taxon>Ecdysozoa</taxon>
        <taxon>Arthropoda</taxon>
        <taxon>Hexapoda</taxon>
        <taxon>Insecta</taxon>
        <taxon>Pterygota</taxon>
        <taxon>Neoptera</taxon>
        <taxon>Endopterygota</taxon>
        <taxon>Coleoptera</taxon>
        <taxon>Polyphaga</taxon>
        <taxon>Elateriformia</taxon>
        <taxon>Buprestoidea</taxon>
        <taxon>Buprestidae</taxon>
        <taxon>Agrilinae</taxon>
        <taxon>Agrilus</taxon>
    </lineage>
</organism>
<comment type="similarity">
    <text evidence="4">Belongs to the ubiquitin conjugation factor E4 family.</text>
</comment>
<evidence type="ECO:0000256" key="8">
    <source>
        <dbReference type="ARBA" id="ARBA00022786"/>
    </source>
</evidence>
<dbReference type="PANTHER" id="PTHR13931:SF16">
    <property type="entry name" value="UBIQUITIN CONJUGATION FACTOR E4 A"/>
    <property type="match status" value="1"/>
</dbReference>
<evidence type="ECO:0000313" key="14">
    <source>
        <dbReference type="RefSeq" id="XP_025831296.1"/>
    </source>
</evidence>
<protein>
    <recommendedName>
        <fullName evidence="11">Ubiquitin conjugation factor E4 A</fullName>
        <ecNumber evidence="5">2.3.2.27</ecNumber>
    </recommendedName>
</protein>
<dbReference type="Proteomes" id="UP000192223">
    <property type="component" value="Unplaced"/>
</dbReference>
<comment type="pathway">
    <text evidence="3">Protein modification; protein ubiquitination.</text>
</comment>
<evidence type="ECO:0000256" key="9">
    <source>
        <dbReference type="ARBA" id="ARBA00022990"/>
    </source>
</evidence>
<evidence type="ECO:0000256" key="4">
    <source>
        <dbReference type="ARBA" id="ARBA00007434"/>
    </source>
</evidence>
<reference evidence="14" key="1">
    <citation type="submission" date="2025-08" db="UniProtKB">
        <authorList>
            <consortium name="RefSeq"/>
        </authorList>
    </citation>
    <scope>IDENTIFICATION</scope>
    <source>
        <tissue evidence="14">Entire body</tissue>
    </source>
</reference>
<name>A0A7F5R0U6_AGRPL</name>
<dbReference type="GO" id="GO:0006511">
    <property type="term" value="P:ubiquitin-dependent protein catabolic process"/>
    <property type="evidence" value="ECO:0007669"/>
    <property type="project" value="InterPro"/>
</dbReference>
<dbReference type="Pfam" id="PF10408">
    <property type="entry name" value="Ufd2P_core"/>
    <property type="match status" value="2"/>
</dbReference>
<evidence type="ECO:0000256" key="2">
    <source>
        <dbReference type="ARBA" id="ARBA00004496"/>
    </source>
</evidence>
<dbReference type="InterPro" id="IPR003613">
    <property type="entry name" value="Ubox_domain"/>
</dbReference>
<gene>
    <name evidence="14" type="primary">LOC108735592</name>
</gene>
<evidence type="ECO:0000256" key="5">
    <source>
        <dbReference type="ARBA" id="ARBA00012483"/>
    </source>
</evidence>
<dbReference type="SUPFAM" id="SSF57850">
    <property type="entry name" value="RING/U-box"/>
    <property type="match status" value="1"/>
</dbReference>
<dbReference type="InterPro" id="IPR013083">
    <property type="entry name" value="Znf_RING/FYVE/PHD"/>
</dbReference>
<dbReference type="GO" id="GO:0005737">
    <property type="term" value="C:cytoplasm"/>
    <property type="evidence" value="ECO:0007669"/>
    <property type="project" value="UniProtKB-SubCell"/>
</dbReference>
<proteinExistence type="inferred from homology"/>
<evidence type="ECO:0000256" key="6">
    <source>
        <dbReference type="ARBA" id="ARBA00022490"/>
    </source>
</evidence>
<dbReference type="PANTHER" id="PTHR13931">
    <property type="entry name" value="UBIQUITINATION FACTOR E4"/>
    <property type="match status" value="1"/>
</dbReference>
<keyword evidence="7" id="KW-0808">Transferase</keyword>
<dbReference type="CDD" id="cd16657">
    <property type="entry name" value="RING-Ubox_UBE4A"/>
    <property type="match status" value="1"/>
</dbReference>